<dbReference type="GO" id="GO:0005886">
    <property type="term" value="C:plasma membrane"/>
    <property type="evidence" value="ECO:0007669"/>
    <property type="project" value="UniProtKB-SubCell"/>
</dbReference>
<keyword evidence="6 7" id="KW-0472">Membrane</keyword>
<reference evidence="8 9" key="2">
    <citation type="submission" date="2019-09" db="EMBL/GenBank/DDBJ databases">
        <authorList>
            <person name="Jin C."/>
        </authorList>
    </citation>
    <scope>NUCLEOTIDE SEQUENCE [LARGE SCALE GENOMIC DNA]</scope>
    <source>
        <strain evidence="8 9">BN140078</strain>
    </source>
</reference>
<evidence type="ECO:0000256" key="2">
    <source>
        <dbReference type="ARBA" id="ARBA00006679"/>
    </source>
</evidence>
<accession>A0A5B2VUU5</accession>
<name>A0A5B2VUU5_9BACT</name>
<evidence type="ECO:0000256" key="6">
    <source>
        <dbReference type="ARBA" id="ARBA00023136"/>
    </source>
</evidence>
<protein>
    <submittedName>
        <fullName evidence="8">DoxX family protein</fullName>
    </submittedName>
</protein>
<evidence type="ECO:0000256" key="7">
    <source>
        <dbReference type="SAM" id="Phobius"/>
    </source>
</evidence>
<evidence type="ECO:0000256" key="5">
    <source>
        <dbReference type="ARBA" id="ARBA00022989"/>
    </source>
</evidence>
<dbReference type="InterPro" id="IPR051907">
    <property type="entry name" value="DoxX-like_oxidoreductase"/>
</dbReference>
<proteinExistence type="inferred from homology"/>
<keyword evidence="9" id="KW-1185">Reference proteome</keyword>
<feature type="transmembrane region" description="Helical" evidence="7">
    <location>
        <begin position="20"/>
        <end position="41"/>
    </location>
</feature>
<feature type="transmembrane region" description="Helical" evidence="7">
    <location>
        <begin position="86"/>
        <end position="104"/>
    </location>
</feature>
<comment type="caution">
    <text evidence="8">The sequence shown here is derived from an EMBL/GenBank/DDBJ whole genome shotgun (WGS) entry which is preliminary data.</text>
</comment>
<keyword evidence="5 7" id="KW-1133">Transmembrane helix</keyword>
<dbReference type="AlphaFoldDB" id="A0A5B2VUU5"/>
<dbReference type="PANTHER" id="PTHR33452">
    <property type="entry name" value="OXIDOREDUCTASE CATD-RELATED"/>
    <property type="match status" value="1"/>
</dbReference>
<evidence type="ECO:0000256" key="3">
    <source>
        <dbReference type="ARBA" id="ARBA00022475"/>
    </source>
</evidence>
<dbReference type="Pfam" id="PF07681">
    <property type="entry name" value="DoxX"/>
    <property type="match status" value="1"/>
</dbReference>
<dbReference type="PANTHER" id="PTHR33452:SF19">
    <property type="entry name" value="DOXX FAMILY PROTEIN"/>
    <property type="match status" value="1"/>
</dbReference>
<comment type="subcellular location">
    <subcellularLocation>
        <location evidence="1">Cell membrane</location>
        <topology evidence="1">Multi-pass membrane protein</topology>
    </subcellularLocation>
</comment>
<dbReference type="EMBL" id="VUOC01000002">
    <property type="protein sequence ID" value="KAA2242544.1"/>
    <property type="molecule type" value="Genomic_DNA"/>
</dbReference>
<evidence type="ECO:0000313" key="8">
    <source>
        <dbReference type="EMBL" id="KAA2242544.1"/>
    </source>
</evidence>
<evidence type="ECO:0000256" key="1">
    <source>
        <dbReference type="ARBA" id="ARBA00004651"/>
    </source>
</evidence>
<feature type="transmembrane region" description="Helical" evidence="7">
    <location>
        <begin position="116"/>
        <end position="137"/>
    </location>
</feature>
<sequence length="147" mass="16248">MSILPAYANWASSLYRGRALPLLFMRLILAYGFLEAARMKWSDIGAVISWFTSAGFPFPTVSAYMVAIFEGAGVALLALGLLTRVIAIPLMIIMLVAIFAVHWPNGFSSAKNGFEIPLYYLIMLLTLLIMGPGSISIDEWVRKKNEI</sequence>
<evidence type="ECO:0000313" key="9">
    <source>
        <dbReference type="Proteomes" id="UP000324611"/>
    </source>
</evidence>
<organism evidence="8 9">
    <name type="scientific">Chitinophaga agrisoli</name>
    <dbReference type="NCBI Taxonomy" id="2607653"/>
    <lineage>
        <taxon>Bacteria</taxon>
        <taxon>Pseudomonadati</taxon>
        <taxon>Bacteroidota</taxon>
        <taxon>Chitinophagia</taxon>
        <taxon>Chitinophagales</taxon>
        <taxon>Chitinophagaceae</taxon>
        <taxon>Chitinophaga</taxon>
    </lineage>
</organism>
<comment type="similarity">
    <text evidence="2">Belongs to the DoxX family.</text>
</comment>
<gene>
    <name evidence="8" type="ORF">F0L74_08390</name>
</gene>
<keyword evidence="4 7" id="KW-0812">Transmembrane</keyword>
<reference evidence="8 9" key="1">
    <citation type="submission" date="2019-09" db="EMBL/GenBank/DDBJ databases">
        <title>Chitinophaga ginsengihumi sp. nov., isolated from soil of ginseng rhizosphere.</title>
        <authorList>
            <person name="Lee J."/>
        </authorList>
    </citation>
    <scope>NUCLEOTIDE SEQUENCE [LARGE SCALE GENOMIC DNA]</scope>
    <source>
        <strain evidence="8 9">BN140078</strain>
    </source>
</reference>
<dbReference type="Proteomes" id="UP000324611">
    <property type="component" value="Unassembled WGS sequence"/>
</dbReference>
<dbReference type="RefSeq" id="WP_149837416.1">
    <property type="nucleotide sequence ID" value="NZ_VUOC01000002.1"/>
</dbReference>
<dbReference type="InterPro" id="IPR032808">
    <property type="entry name" value="DoxX"/>
</dbReference>
<evidence type="ECO:0000256" key="4">
    <source>
        <dbReference type="ARBA" id="ARBA00022692"/>
    </source>
</evidence>
<keyword evidence="3" id="KW-1003">Cell membrane</keyword>